<evidence type="ECO:0000259" key="4">
    <source>
        <dbReference type="Pfam" id="PF13490"/>
    </source>
</evidence>
<feature type="transmembrane region" description="Helical" evidence="3">
    <location>
        <begin position="141"/>
        <end position="161"/>
    </location>
</feature>
<keyword evidence="5" id="KW-0863">Zinc-finger</keyword>
<protein>
    <recommendedName>
        <fullName evidence="2">Anti-sigma-W factor RsiW</fullName>
    </recommendedName>
</protein>
<dbReference type="OrthoDB" id="150725at2"/>
<evidence type="ECO:0000313" key="5">
    <source>
        <dbReference type="EMBL" id="SDM47653.1"/>
    </source>
</evidence>
<keyword evidence="3" id="KW-0812">Transmembrane</keyword>
<dbReference type="GO" id="GO:0008270">
    <property type="term" value="F:zinc ion binding"/>
    <property type="evidence" value="ECO:0007669"/>
    <property type="project" value="UniProtKB-KW"/>
</dbReference>
<organism evidence="5 6">
    <name type="scientific">Fictibacillus solisalsi</name>
    <dbReference type="NCBI Taxonomy" id="459525"/>
    <lineage>
        <taxon>Bacteria</taxon>
        <taxon>Bacillati</taxon>
        <taxon>Bacillota</taxon>
        <taxon>Bacilli</taxon>
        <taxon>Bacillales</taxon>
        <taxon>Fictibacillaceae</taxon>
        <taxon>Fictibacillus</taxon>
    </lineage>
</organism>
<keyword evidence="6" id="KW-1185">Reference proteome</keyword>
<accession>A0A1G9TJ16</accession>
<comment type="similarity">
    <text evidence="1">Belongs to the zinc-associated anti-sigma factor (ZAS) superfamily. Anti-sigma-W factor family.</text>
</comment>
<keyword evidence="5" id="KW-0479">Metal-binding</keyword>
<keyword evidence="3" id="KW-1133">Transmembrane helix</keyword>
<feature type="transmembrane region" description="Helical" evidence="3">
    <location>
        <begin position="84"/>
        <end position="103"/>
    </location>
</feature>
<keyword evidence="5" id="KW-0862">Zinc</keyword>
<name>A0A1G9TJ16_9BACL</name>
<evidence type="ECO:0000256" key="3">
    <source>
        <dbReference type="SAM" id="Phobius"/>
    </source>
</evidence>
<dbReference type="EMBL" id="FNHW01000001">
    <property type="protein sequence ID" value="SDM47653.1"/>
    <property type="molecule type" value="Genomic_DNA"/>
</dbReference>
<dbReference type="AlphaFoldDB" id="A0A1G9TJ16"/>
<sequence length="167" mass="18169">MHEEIHELLSAYVDGELDSNQRQEVERHMSDCGKCREEVAHLLELKALLSSTYEELEMKNGNMEQTVMARIRSETTPETLLSRGGMAAAIAGAIVLAAFLWLASSIITKGIHVGVTLTSISFSLIRSAFTVAGALPNLLEVFLVLALVVLVASGWSVRRLLDTKSTG</sequence>
<dbReference type="Gene3D" id="1.10.10.1320">
    <property type="entry name" value="Anti-sigma factor, zinc-finger domain"/>
    <property type="match status" value="1"/>
</dbReference>
<proteinExistence type="inferred from homology"/>
<gene>
    <name evidence="5" type="ORF">SAMN04488137_0321</name>
</gene>
<evidence type="ECO:0000256" key="1">
    <source>
        <dbReference type="ARBA" id="ARBA00024353"/>
    </source>
</evidence>
<dbReference type="InterPro" id="IPR027383">
    <property type="entry name" value="Znf_put"/>
</dbReference>
<dbReference type="STRING" id="459525.SAMN04488137_0321"/>
<keyword evidence="3" id="KW-0472">Membrane</keyword>
<evidence type="ECO:0000313" key="6">
    <source>
        <dbReference type="Proteomes" id="UP000199544"/>
    </source>
</evidence>
<dbReference type="RefSeq" id="WP_090232046.1">
    <property type="nucleotide sequence ID" value="NZ_FNHW01000001.1"/>
</dbReference>
<feature type="domain" description="Putative zinc-finger" evidence="4">
    <location>
        <begin position="3"/>
        <end position="36"/>
    </location>
</feature>
<evidence type="ECO:0000256" key="2">
    <source>
        <dbReference type="ARBA" id="ARBA00024438"/>
    </source>
</evidence>
<dbReference type="Proteomes" id="UP000199544">
    <property type="component" value="Unassembled WGS sequence"/>
</dbReference>
<dbReference type="InterPro" id="IPR041916">
    <property type="entry name" value="Anti_sigma_zinc_sf"/>
</dbReference>
<reference evidence="6" key="1">
    <citation type="submission" date="2016-10" db="EMBL/GenBank/DDBJ databases">
        <authorList>
            <person name="Varghese N."/>
            <person name="Submissions S."/>
        </authorList>
    </citation>
    <scope>NUCLEOTIDE SEQUENCE [LARGE SCALE GENOMIC DNA]</scope>
    <source>
        <strain evidence="6">CGMCC 1.6854</strain>
    </source>
</reference>
<dbReference type="Pfam" id="PF13490">
    <property type="entry name" value="zf-HC2"/>
    <property type="match status" value="1"/>
</dbReference>
<feature type="transmembrane region" description="Helical" evidence="3">
    <location>
        <begin position="115"/>
        <end position="135"/>
    </location>
</feature>